<keyword evidence="1" id="KW-0812">Transmembrane</keyword>
<evidence type="ECO:0000313" key="2">
    <source>
        <dbReference type="EMBL" id="MFC5651643.1"/>
    </source>
</evidence>
<dbReference type="Proteomes" id="UP001596047">
    <property type="component" value="Unassembled WGS sequence"/>
</dbReference>
<gene>
    <name evidence="2" type="ORF">ACFPYJ_21510</name>
</gene>
<dbReference type="InterPro" id="IPR010390">
    <property type="entry name" value="ABC-2_transporter-like"/>
</dbReference>
<sequence length="277" mass="30759">MSTEVEYRLARAASNSVPGTIRFLLTCWKVNLASAMEYRASFFLMAGMMFINNFMWLFFWSLFFHRFPLINNWGLQDVMMMWALSAGGFGWANMLFGNFHRIAVIVAGGQLDVYLSQPKPVLLNVLASRMSLTAAGDFVFGLVVYAWVGNHSITGFLLFILGLLISGTLFMAIMIIAGCCSFYMGNAEGISQQLFNGFVALTTYPSDIFRGVTRILIFTVVPAGFISYLPIGLLKHADPAFVFGAIGMTVFLMLAGVFFFRLGLRRYTSGNALAMRS</sequence>
<dbReference type="PANTHER" id="PTHR36833">
    <property type="entry name" value="SLR0610 PROTEIN-RELATED"/>
    <property type="match status" value="1"/>
</dbReference>
<dbReference type="RefSeq" id="WP_379190278.1">
    <property type="nucleotide sequence ID" value="NZ_JBHSOW010000080.1"/>
</dbReference>
<comment type="caution">
    <text evidence="2">The sequence shown here is derived from an EMBL/GenBank/DDBJ whole genome shotgun (WGS) entry which is preliminary data.</text>
</comment>
<keyword evidence="3" id="KW-1185">Reference proteome</keyword>
<feature type="transmembrane region" description="Helical" evidence="1">
    <location>
        <begin position="240"/>
        <end position="260"/>
    </location>
</feature>
<feature type="transmembrane region" description="Helical" evidence="1">
    <location>
        <begin position="79"/>
        <end position="100"/>
    </location>
</feature>
<name>A0ABW0W0H7_9BACL</name>
<dbReference type="EMBL" id="JBHSOW010000080">
    <property type="protein sequence ID" value="MFC5651643.1"/>
    <property type="molecule type" value="Genomic_DNA"/>
</dbReference>
<accession>A0ABW0W0H7</accession>
<evidence type="ECO:0000313" key="3">
    <source>
        <dbReference type="Proteomes" id="UP001596047"/>
    </source>
</evidence>
<keyword evidence="1" id="KW-0472">Membrane</keyword>
<feature type="transmembrane region" description="Helical" evidence="1">
    <location>
        <begin position="121"/>
        <end position="147"/>
    </location>
</feature>
<organism evidence="2 3">
    <name type="scientific">Paenibacillus solisilvae</name>
    <dbReference type="NCBI Taxonomy" id="2486751"/>
    <lineage>
        <taxon>Bacteria</taxon>
        <taxon>Bacillati</taxon>
        <taxon>Bacillota</taxon>
        <taxon>Bacilli</taxon>
        <taxon>Bacillales</taxon>
        <taxon>Paenibacillaceae</taxon>
        <taxon>Paenibacillus</taxon>
    </lineage>
</organism>
<feature type="transmembrane region" description="Helical" evidence="1">
    <location>
        <begin position="42"/>
        <end position="59"/>
    </location>
</feature>
<dbReference type="Pfam" id="PF06182">
    <property type="entry name" value="ABC2_membrane_6"/>
    <property type="match status" value="1"/>
</dbReference>
<dbReference type="PANTHER" id="PTHR36833:SF1">
    <property type="entry name" value="INTEGRAL MEMBRANE TRANSPORT PROTEIN"/>
    <property type="match status" value="1"/>
</dbReference>
<proteinExistence type="predicted"/>
<protein>
    <submittedName>
        <fullName evidence="2">ABC transporter permease</fullName>
    </submittedName>
</protein>
<reference evidence="3" key="1">
    <citation type="journal article" date="2019" name="Int. J. Syst. Evol. Microbiol.">
        <title>The Global Catalogue of Microorganisms (GCM) 10K type strain sequencing project: providing services to taxonomists for standard genome sequencing and annotation.</title>
        <authorList>
            <consortium name="The Broad Institute Genomics Platform"/>
            <consortium name="The Broad Institute Genome Sequencing Center for Infectious Disease"/>
            <person name="Wu L."/>
            <person name="Ma J."/>
        </authorList>
    </citation>
    <scope>NUCLEOTIDE SEQUENCE [LARGE SCALE GENOMIC DNA]</scope>
    <source>
        <strain evidence="3">CGMCC 1.3240</strain>
    </source>
</reference>
<evidence type="ECO:0000256" key="1">
    <source>
        <dbReference type="SAM" id="Phobius"/>
    </source>
</evidence>
<feature type="transmembrane region" description="Helical" evidence="1">
    <location>
        <begin position="215"/>
        <end position="234"/>
    </location>
</feature>
<feature type="transmembrane region" description="Helical" evidence="1">
    <location>
        <begin position="153"/>
        <end position="184"/>
    </location>
</feature>
<keyword evidence="1" id="KW-1133">Transmembrane helix</keyword>